<feature type="compositionally biased region" description="Polar residues" evidence="8">
    <location>
        <begin position="690"/>
        <end position="707"/>
    </location>
</feature>
<feature type="compositionally biased region" description="Gly residues" evidence="8">
    <location>
        <begin position="647"/>
        <end position="656"/>
    </location>
</feature>
<dbReference type="Pfam" id="PF00069">
    <property type="entry name" value="Pkinase"/>
    <property type="match status" value="1"/>
</dbReference>
<dbReference type="Gene3D" id="3.30.200.20">
    <property type="entry name" value="Phosphorylase Kinase, domain 1"/>
    <property type="match status" value="1"/>
</dbReference>
<evidence type="ECO:0000256" key="2">
    <source>
        <dbReference type="ARBA" id="ARBA00022527"/>
    </source>
</evidence>
<dbReference type="PROSITE" id="PS00107">
    <property type="entry name" value="PROTEIN_KINASE_ATP"/>
    <property type="match status" value="1"/>
</dbReference>
<feature type="compositionally biased region" description="Low complexity" evidence="8">
    <location>
        <begin position="235"/>
        <end position="252"/>
    </location>
</feature>
<dbReference type="SMART" id="SM00220">
    <property type="entry name" value="S_TKc"/>
    <property type="match status" value="1"/>
</dbReference>
<evidence type="ECO:0000313" key="11">
    <source>
        <dbReference type="Proteomes" id="UP001329825"/>
    </source>
</evidence>
<dbReference type="RefSeq" id="XP_062795109.1">
    <property type="nucleotide sequence ID" value="XM_062939058.1"/>
</dbReference>
<dbReference type="InterPro" id="IPR008271">
    <property type="entry name" value="Ser/Thr_kinase_AS"/>
</dbReference>
<feature type="compositionally biased region" description="Polar residues" evidence="8">
    <location>
        <begin position="630"/>
        <end position="646"/>
    </location>
</feature>
<dbReference type="Proteomes" id="UP001329825">
    <property type="component" value="Chromosome 10"/>
</dbReference>
<keyword evidence="5" id="KW-0418">Kinase</keyword>
<organism evidence="10 11">
    <name type="scientific">Kwoniella shivajii</name>
    <dbReference type="NCBI Taxonomy" id="564305"/>
    <lineage>
        <taxon>Eukaryota</taxon>
        <taxon>Fungi</taxon>
        <taxon>Dikarya</taxon>
        <taxon>Basidiomycota</taxon>
        <taxon>Agaricomycotina</taxon>
        <taxon>Tremellomycetes</taxon>
        <taxon>Tremellales</taxon>
        <taxon>Cryptococcaceae</taxon>
        <taxon>Kwoniella</taxon>
    </lineage>
</organism>
<name>A0ABZ1DAM0_9TREE</name>
<evidence type="ECO:0000256" key="4">
    <source>
        <dbReference type="ARBA" id="ARBA00022741"/>
    </source>
</evidence>
<dbReference type="PANTHER" id="PTHR24056">
    <property type="entry name" value="CELL DIVISION PROTEIN KINASE"/>
    <property type="match status" value="1"/>
</dbReference>
<feature type="binding site" evidence="7">
    <location>
        <position position="1001"/>
    </location>
    <ligand>
        <name>ATP</name>
        <dbReference type="ChEBI" id="CHEBI:30616"/>
    </ligand>
</feature>
<evidence type="ECO:0000259" key="9">
    <source>
        <dbReference type="PROSITE" id="PS50011"/>
    </source>
</evidence>
<feature type="compositionally biased region" description="Gly residues" evidence="8">
    <location>
        <begin position="378"/>
        <end position="391"/>
    </location>
</feature>
<feature type="compositionally biased region" description="Polar residues" evidence="8">
    <location>
        <begin position="880"/>
        <end position="897"/>
    </location>
</feature>
<dbReference type="Gene3D" id="1.10.510.10">
    <property type="entry name" value="Transferase(Phosphotransferase) domain 1"/>
    <property type="match status" value="1"/>
</dbReference>
<feature type="compositionally biased region" description="Low complexity" evidence="8">
    <location>
        <begin position="827"/>
        <end position="837"/>
    </location>
</feature>
<dbReference type="PROSITE" id="PS50011">
    <property type="entry name" value="PROTEIN_KINASE_DOM"/>
    <property type="match status" value="1"/>
</dbReference>
<accession>A0ABZ1DAM0</accession>
<feature type="compositionally biased region" description="Basic and acidic residues" evidence="8">
    <location>
        <begin position="253"/>
        <end position="298"/>
    </location>
</feature>
<feature type="compositionally biased region" description="Basic and acidic residues" evidence="8">
    <location>
        <begin position="430"/>
        <end position="446"/>
    </location>
</feature>
<feature type="compositionally biased region" description="Basic and acidic residues" evidence="8">
    <location>
        <begin position="548"/>
        <end position="566"/>
    </location>
</feature>
<keyword evidence="6 7" id="KW-0067">ATP-binding</keyword>
<dbReference type="InterPro" id="IPR050108">
    <property type="entry name" value="CDK"/>
</dbReference>
<evidence type="ECO:0000256" key="1">
    <source>
        <dbReference type="ARBA" id="ARBA00006485"/>
    </source>
</evidence>
<feature type="compositionally biased region" description="Basic and acidic residues" evidence="8">
    <location>
        <begin position="362"/>
        <end position="374"/>
    </location>
</feature>
<dbReference type="PANTHER" id="PTHR24056:SF546">
    <property type="entry name" value="CYCLIN-DEPENDENT KINASE 12"/>
    <property type="match status" value="1"/>
</dbReference>
<evidence type="ECO:0000256" key="7">
    <source>
        <dbReference type="PROSITE-ProRule" id="PRU10141"/>
    </source>
</evidence>
<evidence type="ECO:0000256" key="6">
    <source>
        <dbReference type="ARBA" id="ARBA00022840"/>
    </source>
</evidence>
<dbReference type="InterPro" id="IPR011009">
    <property type="entry name" value="Kinase-like_dom_sf"/>
</dbReference>
<protein>
    <recommendedName>
        <fullName evidence="9">Protein kinase domain-containing protein</fullName>
    </recommendedName>
</protein>
<feature type="compositionally biased region" description="Low complexity" evidence="8">
    <location>
        <begin position="936"/>
        <end position="953"/>
    </location>
</feature>
<evidence type="ECO:0000256" key="5">
    <source>
        <dbReference type="ARBA" id="ARBA00022777"/>
    </source>
</evidence>
<dbReference type="PROSITE" id="PS00108">
    <property type="entry name" value="PROTEIN_KINASE_ST"/>
    <property type="match status" value="1"/>
</dbReference>
<evidence type="ECO:0000256" key="8">
    <source>
        <dbReference type="SAM" id="MobiDB-lite"/>
    </source>
</evidence>
<evidence type="ECO:0000313" key="10">
    <source>
        <dbReference type="EMBL" id="WRT70370.1"/>
    </source>
</evidence>
<comment type="similarity">
    <text evidence="1">Belongs to the protein kinase superfamily. CMGC Ser/Thr protein kinase family. CDC2/CDKX subfamily.</text>
</comment>
<dbReference type="EMBL" id="CP141890">
    <property type="protein sequence ID" value="WRT70370.1"/>
    <property type="molecule type" value="Genomic_DNA"/>
</dbReference>
<evidence type="ECO:0000256" key="3">
    <source>
        <dbReference type="ARBA" id="ARBA00022679"/>
    </source>
</evidence>
<feature type="compositionally biased region" description="Basic and acidic residues" evidence="8">
    <location>
        <begin position="1273"/>
        <end position="1293"/>
    </location>
</feature>
<feature type="region of interest" description="Disordered" evidence="8">
    <location>
        <begin position="679"/>
        <end position="707"/>
    </location>
</feature>
<feature type="compositionally biased region" description="Basic and acidic residues" evidence="8">
    <location>
        <begin position="307"/>
        <end position="331"/>
    </location>
</feature>
<feature type="region of interest" description="Disordered" evidence="8">
    <location>
        <begin position="1"/>
        <end position="661"/>
    </location>
</feature>
<feature type="region of interest" description="Disordered" evidence="8">
    <location>
        <begin position="810"/>
        <end position="837"/>
    </location>
</feature>
<feature type="compositionally biased region" description="Basic and acidic residues" evidence="8">
    <location>
        <begin position="120"/>
        <end position="179"/>
    </location>
</feature>
<feature type="compositionally biased region" description="Polar residues" evidence="8">
    <location>
        <begin position="107"/>
        <end position="119"/>
    </location>
</feature>
<gene>
    <name evidence="10" type="ORF">IL334_007368</name>
</gene>
<dbReference type="GeneID" id="87959498"/>
<feature type="compositionally biased region" description="Pro residues" evidence="8">
    <location>
        <begin position="920"/>
        <end position="935"/>
    </location>
</feature>
<feature type="compositionally biased region" description="Polar residues" evidence="8">
    <location>
        <begin position="56"/>
        <end position="79"/>
    </location>
</feature>
<feature type="compositionally biased region" description="Polar residues" evidence="8">
    <location>
        <begin position="588"/>
        <end position="605"/>
    </location>
</feature>
<feature type="compositionally biased region" description="Low complexity" evidence="8">
    <location>
        <begin position="24"/>
        <end position="37"/>
    </location>
</feature>
<feature type="region of interest" description="Disordered" evidence="8">
    <location>
        <begin position="1265"/>
        <end position="1293"/>
    </location>
</feature>
<dbReference type="InterPro" id="IPR017441">
    <property type="entry name" value="Protein_kinase_ATP_BS"/>
</dbReference>
<dbReference type="CDD" id="cd07840">
    <property type="entry name" value="STKc_CDK9_like"/>
    <property type="match status" value="1"/>
</dbReference>
<dbReference type="InterPro" id="IPR000719">
    <property type="entry name" value="Prot_kinase_dom"/>
</dbReference>
<feature type="compositionally biased region" description="Pro residues" evidence="8">
    <location>
        <begin position="480"/>
        <end position="493"/>
    </location>
</feature>
<keyword evidence="2" id="KW-0723">Serine/threonine-protein kinase</keyword>
<feature type="region of interest" description="Disordered" evidence="8">
    <location>
        <begin position="845"/>
        <end position="864"/>
    </location>
</feature>
<feature type="compositionally biased region" description="Low complexity" evidence="8">
    <location>
        <begin position="180"/>
        <end position="191"/>
    </location>
</feature>
<feature type="domain" description="Protein kinase" evidence="9">
    <location>
        <begin position="972"/>
        <end position="1256"/>
    </location>
</feature>
<keyword evidence="3" id="KW-0808">Transferase</keyword>
<dbReference type="SUPFAM" id="SSF56112">
    <property type="entry name" value="Protein kinase-like (PK-like)"/>
    <property type="match status" value="1"/>
</dbReference>
<proteinExistence type="inferred from homology"/>
<sequence>MSEQQRYSISRPLSPPMPSYEPLSASSTSASASTSSAPTRPGNHISVKRESWRPGQVSSTNNIPTGPSSNYNHNRNQNAWKEPSPSSSSTTPAQRGQNARYLAPTQPRHSAQPGENPSNTDHHGSGSGTTKERERDSSRSPVSRRDGSPTSSRDYDREDVDRRRDYDRSREFDRDRDRNNPNSNSNNNNNNWKRDKKRKSFNNNGGGGGNFSNNNNNNGGQGERSWAAWNQKVQNTNNPNSSSNSSNNNQSNDYERDRDRRRDFDRRRDRSRDRDRDRDRDRRRSPTKNGKEKDDEGNGRSWAAWKAKVEDSTSRRENERDRDYGRKRSFDNGRSLENARKEGFWTGTEGHRPPPPTGPSSTRDDDRRTRRDSPDYGAGSGTRGAPRAGGRGGRESPDYGIGGKDQDRSRPSSPQLNDRKRAPTSPQSNEPKRLRDASPTRSRRDSPSPPPSDRWGRRGRRSPSRERSRSRTRSRSRSRSPPPPPRIRPPSPAQPTSASKRAPLPPQGQIFMHGGPAQSNGRQAWGRNREEQMPIQRDTSGNAFNRKWGRDDRMDIDNDSQKDRYPPSELASPSQRNGNGNLGGHHNSSTPKQSHVSAFSPRQAQSIPFTHPSKPPPPPSDTLPYGSPQLPYQSFTPTIPPTTSDINGGGSHGGPSGPIKIAFNASPVKGWKSISPSKTIQNLFDGPSSPDRSQLQSQTNQELNVNSMNANQRSYLKTSPTKDHPDVYLDRIAASERQYTAHLSSIAPYIQAAFTQWFAQNTTPPLQDFLIHYFGRGPSTTELDQIERLLEMRKKTERETSEWRGLHQRAVGGNLDITQHRNGGPASNNSNGIGSVNSIPVIQSRWTPSSSTHKPVIENDGENARTSAYVPRQQQLESININSLPSSSQHQYQISTQQKHERGTPAQSAHTIHPDHPLPPHRSNPPTPTPTPTQPQPQHQHQHQQIDSPHSSSNNAPLSDTSFKATHSGEMYQLVSHVGEGTYGKVYKARNSDTGQMVALKKIRLEGEKDGFPVTAMREIKLLQGVKQANVIRLLEIMVSKGSVHMVFEYMDHDLTGLLSHPTLTFTPGNIKSLSHQMLSGLAYLHDRGILHRDMKGSNILLNSAGELKLADFGLARIYSKRHRDDYTNRVITLWYRSPELLMGETVYGPEVDMWSAGCIVLEIFVTKPIFQGSDEINQLEVIYSIMGSPKESIWPGVKNLPWYELVKPKEAIESRFKFSFEKWLSPAALVLVEGLLHFDPSKRLSAKEAMSTSYFMTEEPPMEMPTQLAGMGEHHEMSAKQERQRRRQLEGR</sequence>
<feature type="compositionally biased region" description="Low complexity" evidence="8">
    <location>
        <begin position="83"/>
        <end position="92"/>
    </location>
</feature>
<keyword evidence="4 7" id="KW-0547">Nucleotide-binding</keyword>
<feature type="region of interest" description="Disordered" evidence="8">
    <location>
        <begin position="880"/>
        <end position="963"/>
    </location>
</feature>
<reference evidence="10 11" key="1">
    <citation type="submission" date="2024-01" db="EMBL/GenBank/DDBJ databases">
        <title>Comparative genomics of Cryptococcus and Kwoniella reveals pathogenesis evolution and contrasting modes of karyotype evolution via chromosome fusion or intercentromeric recombination.</title>
        <authorList>
            <person name="Coelho M.A."/>
            <person name="David-Palma M."/>
            <person name="Shea T."/>
            <person name="Bowers K."/>
            <person name="McGinley-Smith S."/>
            <person name="Mohammad A.W."/>
            <person name="Gnirke A."/>
            <person name="Yurkov A.M."/>
            <person name="Nowrousian M."/>
            <person name="Sun S."/>
            <person name="Cuomo C.A."/>
            <person name="Heitman J."/>
        </authorList>
    </citation>
    <scope>NUCLEOTIDE SEQUENCE [LARGE SCALE GENOMIC DNA]</scope>
    <source>
        <strain evidence="10">CBS 11374</strain>
    </source>
</reference>
<keyword evidence="11" id="KW-1185">Reference proteome</keyword>
<feature type="compositionally biased region" description="Polar residues" evidence="8">
    <location>
        <begin position="954"/>
        <end position="963"/>
    </location>
</feature>